<evidence type="ECO:0000313" key="4">
    <source>
        <dbReference type="Proteomes" id="UP001589894"/>
    </source>
</evidence>
<keyword evidence="4" id="KW-1185">Reference proteome</keyword>
<comment type="caution">
    <text evidence="3">The sequence shown here is derived from an EMBL/GenBank/DDBJ whole genome shotgun (WGS) entry which is preliminary data.</text>
</comment>
<evidence type="ECO:0000259" key="2">
    <source>
        <dbReference type="Pfam" id="PF10145"/>
    </source>
</evidence>
<dbReference type="RefSeq" id="WP_377344189.1">
    <property type="nucleotide sequence ID" value="NZ_JBHLUE010000036.1"/>
</dbReference>
<dbReference type="PANTHER" id="PTHR37813">
    <property type="entry name" value="FELS-2 PROPHAGE PROTEIN"/>
    <property type="match status" value="1"/>
</dbReference>
<dbReference type="InterPro" id="IPR010090">
    <property type="entry name" value="Phage_tape_meas"/>
</dbReference>
<organism evidence="3 4">
    <name type="scientific">Plantactinospora siamensis</name>
    <dbReference type="NCBI Taxonomy" id="555372"/>
    <lineage>
        <taxon>Bacteria</taxon>
        <taxon>Bacillati</taxon>
        <taxon>Actinomycetota</taxon>
        <taxon>Actinomycetes</taxon>
        <taxon>Micromonosporales</taxon>
        <taxon>Micromonosporaceae</taxon>
        <taxon>Plantactinospora</taxon>
    </lineage>
</organism>
<dbReference type="NCBIfam" id="TIGR01760">
    <property type="entry name" value="tape_meas_TP901"/>
    <property type="match status" value="1"/>
</dbReference>
<evidence type="ECO:0000313" key="3">
    <source>
        <dbReference type="EMBL" id="MFC0568635.1"/>
    </source>
</evidence>
<sequence length="1081" mass="110687">MALRTVGVKLTAEVSSFMAGIRQAGVATKGFTSEMDKAAKSGHLDRVANSAGAVGLSLVGMAGFAIKSSADFEKSMSAVSAATHASAGDIERLRAAALQAGKDTSFSATEAADGITELSKAGVSTADVLGGGLRGALDLAAAGQLGVGEAAETAASAMTQFGLSGKDVPHVADLLAAAAGKAQGSVHDMGYALSQSGLVAHQFGLSVEDTTGTLAAFASAGLLGSDSGTSFKTMLLALANPSAKARDTMQELGIETYDASGKFIGITGLAGQLRDKLSGLTQEQRNSALATIFGSDAIRAASILYDQGAQGIQTWIGKVNEQGYASETAAKMTDNLAGDVERLKGSLETLSIQAGSSSSGGLRTLVRAADQLVGSLSLIPGPVQTAGVAIAGIGGVVLLVGAGMAKLRAASAGALEELAKAGPVGEKAAASLDRASKAATRAGIALGAMQVASAVFGESINPQIDALNKRLETFTQTGEVGGEAARVFGGDLGKLDTALKNVADSGAWSDFARGTAGLIEGISHTGAVFDSSLQHDKERVDALDQALANLAQSGNGQQAAALFDKVAQRAAAQGVSVNELRKALPQYAAALDTAGSAADGAAGKTGELTGALGSGAKAQREYKTATEAAAGAARGERDALASLASMMKAETDPVFGLLNAEQKLTEAQKAAAKAIKEHGRNSTEAKEKTRDLALAAIDLQGKAGALGDTFDGKMTPALRKTLQAAGLTGRQIDDVAKQFREAKKDGDQYAKQYKGSVKLDGYPAVEKQLDRLSAWQQALKKGLNPAFNGPIVVGGKGYSEGGWTGPGATMEPAGVVHADEFVIKKSSRQRIESAAPGLLDQMNATGQAPGYAGGGMVWPYPMTVRGTRIPSRGEVAGVVTPAGPGGGQTYPWILSVVHGAFPGLHAISTFRPGARTLSGNRSYHAVGRAVDFPPSRELAEYWNRHYMARTKELISPWNDLNIWNGRRHAYTGAIWRQHNFAGGNAHDHIAMAGGGVIAEPVLGYGVNSGRSYSFGERGPETVTPGLPGAGGPMRVEVVLSVDRATASADRQLVQGLMRSLQTEVRIQGGNVQQVLGGTRGR</sequence>
<gene>
    <name evidence="3" type="ORF">ACFFHU_31440</name>
</gene>
<name>A0ABV6P6J0_9ACTN</name>
<keyword evidence="1" id="KW-1188">Viral release from host cell</keyword>
<dbReference type="Proteomes" id="UP001589894">
    <property type="component" value="Unassembled WGS sequence"/>
</dbReference>
<dbReference type="EMBL" id="JBHLUE010000036">
    <property type="protein sequence ID" value="MFC0568635.1"/>
    <property type="molecule type" value="Genomic_DNA"/>
</dbReference>
<dbReference type="Pfam" id="PF10145">
    <property type="entry name" value="PhageMin_Tail"/>
    <property type="match status" value="1"/>
</dbReference>
<protein>
    <submittedName>
        <fullName evidence="3">Phage tail tape measure protein</fullName>
    </submittedName>
</protein>
<proteinExistence type="predicted"/>
<dbReference type="PANTHER" id="PTHR37813:SF1">
    <property type="entry name" value="FELS-2 PROPHAGE PROTEIN"/>
    <property type="match status" value="1"/>
</dbReference>
<accession>A0ABV6P6J0</accession>
<evidence type="ECO:0000256" key="1">
    <source>
        <dbReference type="ARBA" id="ARBA00022612"/>
    </source>
</evidence>
<reference evidence="3 4" key="1">
    <citation type="submission" date="2024-09" db="EMBL/GenBank/DDBJ databases">
        <authorList>
            <person name="Sun Q."/>
            <person name="Mori K."/>
        </authorList>
    </citation>
    <scope>NUCLEOTIDE SEQUENCE [LARGE SCALE GENOMIC DNA]</scope>
    <source>
        <strain evidence="3 4">TBRC 2205</strain>
    </source>
</reference>
<feature type="domain" description="Phage tail tape measure protein" evidence="2">
    <location>
        <begin position="95"/>
        <end position="294"/>
    </location>
</feature>